<keyword evidence="1" id="KW-0479">Metal-binding</keyword>
<reference evidence="4" key="1">
    <citation type="journal article" date="2020" name="Stud. Mycol.">
        <title>101 Dothideomycetes genomes: a test case for predicting lifestyles and emergence of pathogens.</title>
        <authorList>
            <person name="Haridas S."/>
            <person name="Albert R."/>
            <person name="Binder M."/>
            <person name="Bloem J."/>
            <person name="Labutti K."/>
            <person name="Salamov A."/>
            <person name="Andreopoulos B."/>
            <person name="Baker S."/>
            <person name="Barry K."/>
            <person name="Bills G."/>
            <person name="Bluhm B."/>
            <person name="Cannon C."/>
            <person name="Castanera R."/>
            <person name="Culley D."/>
            <person name="Daum C."/>
            <person name="Ezra D."/>
            <person name="Gonzalez J."/>
            <person name="Henrissat B."/>
            <person name="Kuo A."/>
            <person name="Liang C."/>
            <person name="Lipzen A."/>
            <person name="Lutzoni F."/>
            <person name="Magnuson J."/>
            <person name="Mondo S."/>
            <person name="Nolan M."/>
            <person name="Ohm R."/>
            <person name="Pangilinan J."/>
            <person name="Park H.-J."/>
            <person name="Ramirez L."/>
            <person name="Alfaro M."/>
            <person name="Sun H."/>
            <person name="Tritt A."/>
            <person name="Yoshinaga Y."/>
            <person name="Zwiers L.-H."/>
            <person name="Turgeon B."/>
            <person name="Goodwin S."/>
            <person name="Spatafora J."/>
            <person name="Crous P."/>
            <person name="Grigoriev I."/>
        </authorList>
    </citation>
    <scope>NUCLEOTIDE SEQUENCE</scope>
    <source>
        <strain evidence="4">SCOH1-5</strain>
    </source>
</reference>
<feature type="domain" description="RING-type" evidence="3">
    <location>
        <begin position="29"/>
        <end position="69"/>
    </location>
</feature>
<feature type="compositionally biased region" description="Basic and acidic residues" evidence="2">
    <location>
        <begin position="146"/>
        <end position="158"/>
    </location>
</feature>
<evidence type="ECO:0000256" key="1">
    <source>
        <dbReference type="PROSITE-ProRule" id="PRU00175"/>
    </source>
</evidence>
<keyword evidence="1" id="KW-0862">Zinc</keyword>
<dbReference type="Pfam" id="PF13639">
    <property type="entry name" value="zf-RING_2"/>
    <property type="match status" value="1"/>
</dbReference>
<dbReference type="SUPFAM" id="SSF57850">
    <property type="entry name" value="RING/U-box"/>
    <property type="match status" value="1"/>
</dbReference>
<evidence type="ECO:0000256" key="2">
    <source>
        <dbReference type="SAM" id="MobiDB-lite"/>
    </source>
</evidence>
<feature type="region of interest" description="Disordered" evidence="2">
    <location>
        <begin position="133"/>
        <end position="158"/>
    </location>
</feature>
<dbReference type="Proteomes" id="UP000799539">
    <property type="component" value="Unassembled WGS sequence"/>
</dbReference>
<dbReference type="AlphaFoldDB" id="A0A6A6F7U0"/>
<gene>
    <name evidence="4" type="ORF">CERZMDRAFT_100083</name>
</gene>
<evidence type="ECO:0000259" key="3">
    <source>
        <dbReference type="PROSITE" id="PS50089"/>
    </source>
</evidence>
<organism evidence="4 5">
    <name type="scientific">Cercospora zeae-maydis SCOH1-5</name>
    <dbReference type="NCBI Taxonomy" id="717836"/>
    <lineage>
        <taxon>Eukaryota</taxon>
        <taxon>Fungi</taxon>
        <taxon>Dikarya</taxon>
        <taxon>Ascomycota</taxon>
        <taxon>Pezizomycotina</taxon>
        <taxon>Dothideomycetes</taxon>
        <taxon>Dothideomycetidae</taxon>
        <taxon>Mycosphaerellales</taxon>
        <taxon>Mycosphaerellaceae</taxon>
        <taxon>Cercospora</taxon>
    </lineage>
</organism>
<dbReference type="InterPro" id="IPR001841">
    <property type="entry name" value="Znf_RING"/>
</dbReference>
<name>A0A6A6F7U0_9PEZI</name>
<dbReference type="EMBL" id="ML992685">
    <property type="protein sequence ID" value="KAF2209673.1"/>
    <property type="molecule type" value="Genomic_DNA"/>
</dbReference>
<keyword evidence="5" id="KW-1185">Reference proteome</keyword>
<dbReference type="GO" id="GO:0008270">
    <property type="term" value="F:zinc ion binding"/>
    <property type="evidence" value="ECO:0007669"/>
    <property type="project" value="UniProtKB-KW"/>
</dbReference>
<dbReference type="PROSITE" id="PS50089">
    <property type="entry name" value="ZF_RING_2"/>
    <property type="match status" value="1"/>
</dbReference>
<sequence length="158" mass="16847">MSSTALPTQHTFLTTGVLTVSASESAGTCPICHRPFTEAVQIACSKQHVFCKSCIFIWLTVNNTCPADREVLYTRSNSLARGRRTAVLYRLDLTLVSGDRNGADVGGELVFLLNACLVAMFADEVVGLDSGGGVRVDGEPGGGGQEGRHNSGERSRRE</sequence>
<feature type="compositionally biased region" description="Gly residues" evidence="2">
    <location>
        <begin position="133"/>
        <end position="145"/>
    </location>
</feature>
<dbReference type="Gene3D" id="3.30.40.10">
    <property type="entry name" value="Zinc/RING finger domain, C3HC4 (zinc finger)"/>
    <property type="match status" value="1"/>
</dbReference>
<protein>
    <recommendedName>
        <fullName evidence="3">RING-type domain-containing protein</fullName>
    </recommendedName>
</protein>
<accession>A0A6A6F7U0</accession>
<evidence type="ECO:0000313" key="4">
    <source>
        <dbReference type="EMBL" id="KAF2209673.1"/>
    </source>
</evidence>
<dbReference type="OrthoDB" id="2849579at2759"/>
<keyword evidence="1" id="KW-0863">Zinc-finger</keyword>
<proteinExistence type="predicted"/>
<dbReference type="InterPro" id="IPR013083">
    <property type="entry name" value="Znf_RING/FYVE/PHD"/>
</dbReference>
<evidence type="ECO:0000313" key="5">
    <source>
        <dbReference type="Proteomes" id="UP000799539"/>
    </source>
</evidence>